<feature type="region of interest" description="Disordered" evidence="1">
    <location>
        <begin position="27"/>
        <end position="87"/>
    </location>
</feature>
<protein>
    <submittedName>
        <fullName evidence="2">Uncharacterized protein</fullName>
    </submittedName>
</protein>
<proteinExistence type="predicted"/>
<accession>A0A4Z2F5M5</accession>
<dbReference type="EMBL" id="SRLO01001616">
    <property type="protein sequence ID" value="TNN36457.1"/>
    <property type="molecule type" value="Genomic_DNA"/>
</dbReference>
<comment type="caution">
    <text evidence="2">The sequence shown here is derived from an EMBL/GenBank/DDBJ whole genome shotgun (WGS) entry which is preliminary data.</text>
</comment>
<name>A0A4Z2F5M5_9TELE</name>
<keyword evidence="3" id="KW-1185">Reference proteome</keyword>
<sequence length="110" mass="11496">MDWGSPAVEPAALEALVSASVSLAERTDASAALSEFSTGDSAPRPETTARSAAPPRQVTARRRRPADLEPGADSQRQQRVGLVPQDELEALAHHPLAAARCSTQGSKVIA</sequence>
<dbReference type="AlphaFoldDB" id="A0A4Z2F5M5"/>
<organism evidence="2 3">
    <name type="scientific">Liparis tanakae</name>
    <name type="common">Tanaka's snailfish</name>
    <dbReference type="NCBI Taxonomy" id="230148"/>
    <lineage>
        <taxon>Eukaryota</taxon>
        <taxon>Metazoa</taxon>
        <taxon>Chordata</taxon>
        <taxon>Craniata</taxon>
        <taxon>Vertebrata</taxon>
        <taxon>Euteleostomi</taxon>
        <taxon>Actinopterygii</taxon>
        <taxon>Neopterygii</taxon>
        <taxon>Teleostei</taxon>
        <taxon>Neoteleostei</taxon>
        <taxon>Acanthomorphata</taxon>
        <taxon>Eupercaria</taxon>
        <taxon>Perciformes</taxon>
        <taxon>Cottioidei</taxon>
        <taxon>Cottales</taxon>
        <taxon>Liparidae</taxon>
        <taxon>Liparis</taxon>
    </lineage>
</organism>
<evidence type="ECO:0000256" key="1">
    <source>
        <dbReference type="SAM" id="MobiDB-lite"/>
    </source>
</evidence>
<reference evidence="2 3" key="1">
    <citation type="submission" date="2019-03" db="EMBL/GenBank/DDBJ databases">
        <title>First draft genome of Liparis tanakae, snailfish: a comprehensive survey of snailfish specific genes.</title>
        <authorList>
            <person name="Kim W."/>
            <person name="Song I."/>
            <person name="Jeong J.-H."/>
            <person name="Kim D."/>
            <person name="Kim S."/>
            <person name="Ryu S."/>
            <person name="Song J.Y."/>
            <person name="Lee S.K."/>
        </authorList>
    </citation>
    <scope>NUCLEOTIDE SEQUENCE [LARGE SCALE GENOMIC DNA]</scope>
    <source>
        <tissue evidence="2">Muscle</tissue>
    </source>
</reference>
<gene>
    <name evidence="2" type="ORF">EYF80_053377</name>
</gene>
<dbReference type="Proteomes" id="UP000314294">
    <property type="component" value="Unassembled WGS sequence"/>
</dbReference>
<evidence type="ECO:0000313" key="3">
    <source>
        <dbReference type="Proteomes" id="UP000314294"/>
    </source>
</evidence>
<evidence type="ECO:0000313" key="2">
    <source>
        <dbReference type="EMBL" id="TNN36457.1"/>
    </source>
</evidence>